<evidence type="ECO:0008006" key="3">
    <source>
        <dbReference type="Google" id="ProtNLM"/>
    </source>
</evidence>
<keyword evidence="2" id="KW-1185">Reference proteome</keyword>
<dbReference type="EMBL" id="AYZO01000003">
    <property type="protein sequence ID" value="KRN14368.1"/>
    <property type="molecule type" value="Genomic_DNA"/>
</dbReference>
<organism evidence="1 2">
    <name type="scientific">Lactobacillus gigeriorum DSM 23908 = CRBIP 24.85</name>
    <dbReference type="NCBI Taxonomy" id="1423751"/>
    <lineage>
        <taxon>Bacteria</taxon>
        <taxon>Bacillati</taxon>
        <taxon>Bacillota</taxon>
        <taxon>Bacilli</taxon>
        <taxon>Lactobacillales</taxon>
        <taxon>Lactobacillaceae</taxon>
        <taxon>Lactobacillus</taxon>
    </lineage>
</organism>
<accession>A0ABR5PWR9</accession>
<comment type="caution">
    <text evidence="1">The sequence shown here is derived from an EMBL/GenBank/DDBJ whole genome shotgun (WGS) entry which is preliminary data.</text>
</comment>
<name>A0ABR5PWR9_9LACO</name>
<reference evidence="1 2" key="1">
    <citation type="journal article" date="2015" name="Genome Announc.">
        <title>Expanding the biotechnology potential of lactobacilli through comparative genomics of 213 strains and associated genera.</title>
        <authorList>
            <person name="Sun Z."/>
            <person name="Harris H.M."/>
            <person name="McCann A."/>
            <person name="Guo C."/>
            <person name="Argimon S."/>
            <person name="Zhang W."/>
            <person name="Yang X."/>
            <person name="Jeffery I.B."/>
            <person name="Cooney J.C."/>
            <person name="Kagawa T.F."/>
            <person name="Liu W."/>
            <person name="Song Y."/>
            <person name="Salvetti E."/>
            <person name="Wrobel A."/>
            <person name="Rasinkangas P."/>
            <person name="Parkhill J."/>
            <person name="Rea M.C."/>
            <person name="O'Sullivan O."/>
            <person name="Ritari J."/>
            <person name="Douillard F.P."/>
            <person name="Paul Ross R."/>
            <person name="Yang R."/>
            <person name="Briner A.E."/>
            <person name="Felis G.E."/>
            <person name="de Vos W.M."/>
            <person name="Barrangou R."/>
            <person name="Klaenhammer T.R."/>
            <person name="Caufield P.W."/>
            <person name="Cui Y."/>
            <person name="Zhang H."/>
            <person name="O'Toole P.W."/>
        </authorList>
    </citation>
    <scope>NUCLEOTIDE SEQUENCE [LARGE SCALE GENOMIC DNA]</scope>
    <source>
        <strain evidence="1 2">DSM 23908</strain>
    </source>
</reference>
<protein>
    <recommendedName>
        <fullName evidence="3">Lactococcin A immunity protein</fullName>
    </recommendedName>
</protein>
<proteinExistence type="predicted"/>
<sequence>MEVNEMFFEHKNENQDDDGRTLLLTQLIDAIYEDMPDDERQVVLDAKRDIESGAYLGKVMRDIRIGLEPYAIKGQLSPTTKLIFNNITKAANQSSTTGSGIGMVFGTMLVGGH</sequence>
<dbReference type="CDD" id="cd21059">
    <property type="entry name" value="LciA-like"/>
    <property type="match status" value="1"/>
</dbReference>
<dbReference type="Pfam" id="PF08951">
    <property type="entry name" value="EntA_Immun"/>
    <property type="match status" value="1"/>
</dbReference>
<gene>
    <name evidence="1" type="ORF">FC38_GL001027</name>
</gene>
<dbReference type="InterPro" id="IPR015046">
    <property type="entry name" value="LciA_Immunity-like"/>
</dbReference>
<evidence type="ECO:0000313" key="1">
    <source>
        <dbReference type="EMBL" id="KRN14368.1"/>
    </source>
</evidence>
<evidence type="ECO:0000313" key="2">
    <source>
        <dbReference type="Proteomes" id="UP000051521"/>
    </source>
</evidence>
<dbReference type="Proteomes" id="UP000051521">
    <property type="component" value="Unassembled WGS sequence"/>
</dbReference>